<dbReference type="RefSeq" id="WP_189999971.1">
    <property type="nucleotide sequence ID" value="NZ_BNCB01000046.1"/>
</dbReference>
<dbReference type="Proteomes" id="UP000646738">
    <property type="component" value="Unassembled WGS sequence"/>
</dbReference>
<accession>A0ABQ3RAH7</accession>
<evidence type="ECO:0000313" key="2">
    <source>
        <dbReference type="Proteomes" id="UP000646738"/>
    </source>
</evidence>
<reference evidence="2" key="1">
    <citation type="submission" date="2023-07" db="EMBL/GenBank/DDBJ databases">
        <title>Whole genome shotgun sequence of Streptomyces achromogenes subsp. rubradiris NBRC 14000.</title>
        <authorList>
            <person name="Komaki H."/>
            <person name="Tamura T."/>
        </authorList>
    </citation>
    <scope>NUCLEOTIDE SEQUENCE [LARGE SCALE GENOMIC DNA]</scope>
    <source>
        <strain evidence="2">NBRC 14000</strain>
    </source>
</reference>
<keyword evidence="2" id="KW-1185">Reference proteome</keyword>
<protein>
    <submittedName>
        <fullName evidence="1">Uncharacterized protein</fullName>
    </submittedName>
</protein>
<evidence type="ECO:0000313" key="1">
    <source>
        <dbReference type="EMBL" id="GHI52845.1"/>
    </source>
</evidence>
<name>A0ABQ3RAH7_STRRR</name>
<gene>
    <name evidence="1" type="ORF">Srubr_26910</name>
</gene>
<dbReference type="EMBL" id="BNEA01000010">
    <property type="protein sequence ID" value="GHI52845.1"/>
    <property type="molecule type" value="Genomic_DNA"/>
</dbReference>
<organism evidence="1 2">
    <name type="scientific">Streptomyces rubradiris</name>
    <name type="common">Streptomyces achromogenes subsp. rubradiris</name>
    <dbReference type="NCBI Taxonomy" id="285531"/>
    <lineage>
        <taxon>Bacteria</taxon>
        <taxon>Bacillati</taxon>
        <taxon>Actinomycetota</taxon>
        <taxon>Actinomycetes</taxon>
        <taxon>Kitasatosporales</taxon>
        <taxon>Streptomycetaceae</taxon>
        <taxon>Streptomyces</taxon>
    </lineage>
</organism>
<sequence length="143" mass="15396">MGYDYHAQGTIKITPPIPAPALRELQGPDLPVFCLADGVDDPEAAGPWSDMVGVWALVPADVPLDLAQPVTVGALAMRIVSKRHSIHDPLSRFAELCHRAGRRLTSEVTFRGEDGEQGVIWVDESGEVVWAETVAPGRGTSCR</sequence>
<proteinExistence type="predicted"/>
<comment type="caution">
    <text evidence="1">The sequence shown here is derived from an EMBL/GenBank/DDBJ whole genome shotgun (WGS) entry which is preliminary data.</text>
</comment>